<feature type="domain" description="Response regulatory" evidence="6">
    <location>
        <begin position="2"/>
        <end position="117"/>
    </location>
</feature>
<protein>
    <recommendedName>
        <fullName evidence="1">Stage 0 sporulation protein A homolog</fullName>
    </recommendedName>
</protein>
<evidence type="ECO:0000259" key="5">
    <source>
        <dbReference type="PROSITE" id="PS50043"/>
    </source>
</evidence>
<sequence length="204" mass="23518">MNVMIMSDSFMIKDSLSNLFRSIFKTSFINTVSSVSELNETDLTNLDFIFVDIKSKQINLLDKLSEIKKISNKLKIMIFDSGKNKKILLKTIELGVDGYILSISDKDEFIYIVKRILRGHKFYDVDLLPDVISYKSIDKVGNLTKRENEVVEKVAKGMNNKNIADDLYVTEYTIKKHVSSILNKLNLRSRKDIIIYYKDNGLTI</sequence>
<reference evidence="7 8" key="1">
    <citation type="journal article" date="2017" name="Genome Announc.">
        <title>Draft Genome Sequence of Romboutsia maritimum sp. nov. Strain CCRI-22766(T), Isolated from Coastal Estuarine Mud.</title>
        <authorList>
            <person name="Maheux A.F."/>
            <person name="Boudreau D.K."/>
            <person name="Berube E."/>
            <person name="Boissinot M."/>
            <person name="Raymond F."/>
            <person name="Brodeur S."/>
            <person name="Corbeil J."/>
            <person name="Brightwell G."/>
            <person name="Broda D."/>
            <person name="Omar R.F."/>
            <person name="Bergeron M.G."/>
        </authorList>
    </citation>
    <scope>NUCLEOTIDE SEQUENCE [LARGE SCALE GENOMIC DNA]</scope>
    <source>
        <strain evidence="7 8">CCRI-22766</strain>
    </source>
</reference>
<dbReference type="PROSITE" id="PS00622">
    <property type="entry name" value="HTH_LUXR_1"/>
    <property type="match status" value="1"/>
</dbReference>
<dbReference type="Gene3D" id="3.40.50.2300">
    <property type="match status" value="1"/>
</dbReference>
<proteinExistence type="predicted"/>
<feature type="domain" description="HTH luxR-type" evidence="5">
    <location>
        <begin position="136"/>
        <end position="201"/>
    </location>
</feature>
<dbReference type="PROSITE" id="PS50110">
    <property type="entry name" value="RESPONSE_REGULATORY"/>
    <property type="match status" value="1"/>
</dbReference>
<dbReference type="GO" id="GO:0006355">
    <property type="term" value="P:regulation of DNA-templated transcription"/>
    <property type="evidence" value="ECO:0007669"/>
    <property type="project" value="InterPro"/>
</dbReference>
<keyword evidence="2 7" id="KW-0238">DNA-binding</keyword>
<dbReference type="InterPro" id="IPR011006">
    <property type="entry name" value="CheY-like_superfamily"/>
</dbReference>
<dbReference type="SUPFAM" id="SSF46894">
    <property type="entry name" value="C-terminal effector domain of the bipartite response regulators"/>
    <property type="match status" value="1"/>
</dbReference>
<dbReference type="AlphaFoldDB" id="A0A371IS57"/>
<dbReference type="EMBL" id="NOJZ02000015">
    <property type="protein sequence ID" value="RDY23293.1"/>
    <property type="molecule type" value="Genomic_DNA"/>
</dbReference>
<dbReference type="PROSITE" id="PS50043">
    <property type="entry name" value="HTH_LUXR_2"/>
    <property type="match status" value="1"/>
</dbReference>
<dbReference type="InterPro" id="IPR001789">
    <property type="entry name" value="Sig_transdc_resp-reg_receiver"/>
</dbReference>
<evidence type="ECO:0000259" key="6">
    <source>
        <dbReference type="PROSITE" id="PS50110"/>
    </source>
</evidence>
<evidence type="ECO:0000256" key="1">
    <source>
        <dbReference type="ARBA" id="ARBA00018672"/>
    </source>
</evidence>
<feature type="modified residue" description="4-aspartylphosphate" evidence="4">
    <location>
        <position position="52"/>
    </location>
</feature>
<dbReference type="GO" id="GO:0003677">
    <property type="term" value="F:DNA binding"/>
    <property type="evidence" value="ECO:0007669"/>
    <property type="project" value="UniProtKB-KW"/>
</dbReference>
<dbReference type="CDD" id="cd06170">
    <property type="entry name" value="LuxR_C_like"/>
    <property type="match status" value="1"/>
</dbReference>
<keyword evidence="8" id="KW-1185">Reference proteome</keyword>
<dbReference type="PRINTS" id="PR00038">
    <property type="entry name" value="HTHLUXR"/>
</dbReference>
<keyword evidence="4" id="KW-0597">Phosphoprotein</keyword>
<dbReference type="GO" id="GO:0000160">
    <property type="term" value="P:phosphorelay signal transduction system"/>
    <property type="evidence" value="ECO:0007669"/>
    <property type="project" value="InterPro"/>
</dbReference>
<comment type="caution">
    <text evidence="7">The sequence shown here is derived from an EMBL/GenBank/DDBJ whole genome shotgun (WGS) entry which is preliminary data.</text>
</comment>
<comment type="function">
    <text evidence="3">May play the central regulatory role in sporulation. It may be an element of the effector pathway responsible for the activation of sporulation genes in response to nutritional stress. Spo0A may act in concert with spo0H (a sigma factor) to control the expression of some genes that are critical to the sporulation process.</text>
</comment>
<evidence type="ECO:0000313" key="7">
    <source>
        <dbReference type="EMBL" id="RDY23293.1"/>
    </source>
</evidence>
<evidence type="ECO:0000256" key="2">
    <source>
        <dbReference type="ARBA" id="ARBA00023125"/>
    </source>
</evidence>
<dbReference type="OrthoDB" id="1750298at2"/>
<organism evidence="7 8">
    <name type="scientific">Romboutsia maritimum</name>
    <dbReference type="NCBI Taxonomy" id="2020948"/>
    <lineage>
        <taxon>Bacteria</taxon>
        <taxon>Bacillati</taxon>
        <taxon>Bacillota</taxon>
        <taxon>Clostridia</taxon>
        <taxon>Peptostreptococcales</taxon>
        <taxon>Peptostreptococcaceae</taxon>
        <taxon>Romboutsia</taxon>
    </lineage>
</organism>
<dbReference type="InterPro" id="IPR000792">
    <property type="entry name" value="Tscrpt_reg_LuxR_C"/>
</dbReference>
<evidence type="ECO:0000256" key="3">
    <source>
        <dbReference type="ARBA" id="ARBA00024867"/>
    </source>
</evidence>
<dbReference type="Pfam" id="PF00196">
    <property type="entry name" value="GerE"/>
    <property type="match status" value="1"/>
</dbReference>
<dbReference type="SUPFAM" id="SSF52172">
    <property type="entry name" value="CheY-like"/>
    <property type="match status" value="1"/>
</dbReference>
<dbReference type="SMART" id="SM00421">
    <property type="entry name" value="HTH_LUXR"/>
    <property type="match status" value="1"/>
</dbReference>
<dbReference type="InterPro" id="IPR051015">
    <property type="entry name" value="EvgA-like"/>
</dbReference>
<dbReference type="PANTHER" id="PTHR45566">
    <property type="entry name" value="HTH-TYPE TRANSCRIPTIONAL REGULATOR YHJB-RELATED"/>
    <property type="match status" value="1"/>
</dbReference>
<dbReference type="Proteomes" id="UP000243494">
    <property type="component" value="Unassembled WGS sequence"/>
</dbReference>
<gene>
    <name evidence="7" type="ORF">CHF27_009125</name>
</gene>
<name>A0A371IS57_9FIRM</name>
<dbReference type="PANTHER" id="PTHR45566:SF1">
    <property type="entry name" value="HTH-TYPE TRANSCRIPTIONAL REGULATOR YHJB-RELATED"/>
    <property type="match status" value="1"/>
</dbReference>
<dbReference type="InterPro" id="IPR016032">
    <property type="entry name" value="Sig_transdc_resp-reg_C-effctor"/>
</dbReference>
<evidence type="ECO:0000313" key="8">
    <source>
        <dbReference type="Proteomes" id="UP000243494"/>
    </source>
</evidence>
<accession>A0A371IS57</accession>
<evidence type="ECO:0000256" key="4">
    <source>
        <dbReference type="PROSITE-ProRule" id="PRU00169"/>
    </source>
</evidence>
<dbReference type="RefSeq" id="WP_095406334.1">
    <property type="nucleotide sequence ID" value="NZ_NOJZ02000015.1"/>
</dbReference>